<name>A0A6A5Y4Y7_9PLEO</name>
<keyword evidence="3" id="KW-1185">Reference proteome</keyword>
<gene>
    <name evidence="2" type="ORF">BU24DRAFT_477538</name>
</gene>
<accession>A0A6A5Y4Y7</accession>
<dbReference type="InterPro" id="IPR043472">
    <property type="entry name" value="Macro_dom-like"/>
</dbReference>
<dbReference type="Gene3D" id="3.40.220.10">
    <property type="entry name" value="Leucine Aminopeptidase, subunit E, domain 1"/>
    <property type="match status" value="1"/>
</dbReference>
<evidence type="ECO:0000313" key="2">
    <source>
        <dbReference type="EMBL" id="KAF2020329.1"/>
    </source>
</evidence>
<dbReference type="RefSeq" id="XP_033388668.1">
    <property type="nucleotide sequence ID" value="XM_033532995.1"/>
</dbReference>
<evidence type="ECO:0000313" key="3">
    <source>
        <dbReference type="Proteomes" id="UP000799778"/>
    </source>
</evidence>
<feature type="compositionally biased region" description="Basic and acidic residues" evidence="1">
    <location>
        <begin position="1"/>
        <end position="45"/>
    </location>
</feature>
<evidence type="ECO:0008006" key="4">
    <source>
        <dbReference type="Google" id="ProtNLM"/>
    </source>
</evidence>
<dbReference type="Proteomes" id="UP000799778">
    <property type="component" value="Unassembled WGS sequence"/>
</dbReference>
<reference evidence="2" key="1">
    <citation type="journal article" date="2020" name="Stud. Mycol.">
        <title>101 Dothideomycetes genomes: a test case for predicting lifestyles and emergence of pathogens.</title>
        <authorList>
            <person name="Haridas S."/>
            <person name="Albert R."/>
            <person name="Binder M."/>
            <person name="Bloem J."/>
            <person name="Labutti K."/>
            <person name="Salamov A."/>
            <person name="Andreopoulos B."/>
            <person name="Baker S."/>
            <person name="Barry K."/>
            <person name="Bills G."/>
            <person name="Bluhm B."/>
            <person name="Cannon C."/>
            <person name="Castanera R."/>
            <person name="Culley D."/>
            <person name="Daum C."/>
            <person name="Ezra D."/>
            <person name="Gonzalez J."/>
            <person name="Henrissat B."/>
            <person name="Kuo A."/>
            <person name="Liang C."/>
            <person name="Lipzen A."/>
            <person name="Lutzoni F."/>
            <person name="Magnuson J."/>
            <person name="Mondo S."/>
            <person name="Nolan M."/>
            <person name="Ohm R."/>
            <person name="Pangilinan J."/>
            <person name="Park H.-J."/>
            <person name="Ramirez L."/>
            <person name="Alfaro M."/>
            <person name="Sun H."/>
            <person name="Tritt A."/>
            <person name="Yoshinaga Y."/>
            <person name="Zwiers L.-H."/>
            <person name="Turgeon B."/>
            <person name="Goodwin S."/>
            <person name="Spatafora J."/>
            <person name="Crous P."/>
            <person name="Grigoriev I."/>
        </authorList>
    </citation>
    <scope>NUCLEOTIDE SEQUENCE</scope>
    <source>
        <strain evidence="2">CBS 175.79</strain>
    </source>
</reference>
<evidence type="ECO:0000256" key="1">
    <source>
        <dbReference type="SAM" id="MobiDB-lite"/>
    </source>
</evidence>
<dbReference type="GeneID" id="54290392"/>
<protein>
    <recommendedName>
        <fullName evidence="4">Macro domain-containing protein</fullName>
    </recommendedName>
</protein>
<proteinExistence type="predicted"/>
<dbReference type="AlphaFoldDB" id="A0A6A5Y4Y7"/>
<feature type="region of interest" description="Disordered" evidence="1">
    <location>
        <begin position="1"/>
        <end position="61"/>
    </location>
</feature>
<organism evidence="2 3">
    <name type="scientific">Aaosphaeria arxii CBS 175.79</name>
    <dbReference type="NCBI Taxonomy" id="1450172"/>
    <lineage>
        <taxon>Eukaryota</taxon>
        <taxon>Fungi</taxon>
        <taxon>Dikarya</taxon>
        <taxon>Ascomycota</taxon>
        <taxon>Pezizomycotina</taxon>
        <taxon>Dothideomycetes</taxon>
        <taxon>Pleosporomycetidae</taxon>
        <taxon>Pleosporales</taxon>
        <taxon>Pleosporales incertae sedis</taxon>
        <taxon>Aaosphaeria</taxon>
    </lineage>
</organism>
<sequence>MLTENVRRSKRIQDARRSKRIQDARRSKRIQDARRSKRTQLDLPRESPPPVKKHHLPERPDVVTKTRGFRTAVLEGDMIQIAAGHCHSGINPVLIVEGRIPSTLHRGHAYIPSIRGADPPVILFSSVKREPCELREQMRLALKVALKHCQKNLVIGMFGVSEQVPATTVSKLWRDLLAEFLNQFEDVIFALPTQHLADTFRSNLRASAFFPCCY</sequence>
<dbReference type="EMBL" id="ML978067">
    <property type="protein sequence ID" value="KAF2020329.1"/>
    <property type="molecule type" value="Genomic_DNA"/>
</dbReference>